<keyword evidence="2" id="KW-1185">Reference proteome</keyword>
<evidence type="ECO:0000313" key="1">
    <source>
        <dbReference type="EMBL" id="KAI9632396.1"/>
    </source>
</evidence>
<proteinExistence type="predicted"/>
<name>A0AA38H4B5_9TREE</name>
<protein>
    <submittedName>
        <fullName evidence="1">Uncharacterized protein</fullName>
    </submittedName>
</protein>
<evidence type="ECO:0000313" key="2">
    <source>
        <dbReference type="Proteomes" id="UP001164286"/>
    </source>
</evidence>
<dbReference type="Proteomes" id="UP001164286">
    <property type="component" value="Unassembled WGS sequence"/>
</dbReference>
<dbReference type="EMBL" id="JAKWFO010000014">
    <property type="protein sequence ID" value="KAI9632396.1"/>
    <property type="molecule type" value="Genomic_DNA"/>
</dbReference>
<gene>
    <name evidence="1" type="ORF">MKK02DRAFT_30220</name>
</gene>
<accession>A0AA38H4B5</accession>
<dbReference type="AlphaFoldDB" id="A0AA38H4B5"/>
<reference evidence="1" key="1">
    <citation type="journal article" date="2022" name="G3 (Bethesda)">
        <title>High quality genome of the basidiomycete yeast Dioszegia hungarica PDD-24b-2 isolated from cloud water.</title>
        <authorList>
            <person name="Jarrige D."/>
            <person name="Haridas S."/>
            <person name="Bleykasten-Grosshans C."/>
            <person name="Joly M."/>
            <person name="Nadalig T."/>
            <person name="Sancelme M."/>
            <person name="Vuilleumier S."/>
            <person name="Grigoriev I.V."/>
            <person name="Amato P."/>
            <person name="Bringel F."/>
        </authorList>
    </citation>
    <scope>NUCLEOTIDE SEQUENCE</scope>
    <source>
        <strain evidence="1">PDD-24b-2</strain>
    </source>
</reference>
<dbReference type="RefSeq" id="XP_052942173.1">
    <property type="nucleotide sequence ID" value="XM_053088000.1"/>
</dbReference>
<sequence length="281" mass="30861">MLVEAVRALSEYPHSPESVINPSRTELGTVQGLLDYIKDMVYSVTGDIYSARRLDATLSTLQQCEWDAMKLNTECNTLMSEGDKTAHNIQQIEAQYVAEALHALTNLIKPVQGADVLSGWSATRQSLVAGVTKAWCAKQKHKQAEEAEEAERMITCISDADSRSSLHSSSREHAPSTIRYLCMETRAVNAGQMEFATQWHPGPLTMIGATQTDSSQRPEQQLADLILTEAKLLAGLVLAVHADRVIAHDDAQDVRLRAGAVTKGWPDKTGNHMLVDLALIR</sequence>
<dbReference type="GeneID" id="77727205"/>
<comment type="caution">
    <text evidence="1">The sequence shown here is derived from an EMBL/GenBank/DDBJ whole genome shotgun (WGS) entry which is preliminary data.</text>
</comment>
<organism evidence="1 2">
    <name type="scientific">Dioszegia hungarica</name>
    <dbReference type="NCBI Taxonomy" id="4972"/>
    <lineage>
        <taxon>Eukaryota</taxon>
        <taxon>Fungi</taxon>
        <taxon>Dikarya</taxon>
        <taxon>Basidiomycota</taxon>
        <taxon>Agaricomycotina</taxon>
        <taxon>Tremellomycetes</taxon>
        <taxon>Tremellales</taxon>
        <taxon>Bulleribasidiaceae</taxon>
        <taxon>Dioszegia</taxon>
    </lineage>
</organism>